<evidence type="ECO:0000313" key="2">
    <source>
        <dbReference type="EMBL" id="GAP84763.2"/>
    </source>
</evidence>
<dbReference type="EMBL" id="DF977453">
    <property type="protein sequence ID" value="GAP84763.2"/>
    <property type="molecule type" value="Genomic_DNA"/>
</dbReference>
<dbReference type="InterPro" id="IPR001878">
    <property type="entry name" value="Znf_CCHC"/>
</dbReference>
<organism evidence="2">
    <name type="scientific">Rosellinia necatrix</name>
    <name type="common">White root-rot fungus</name>
    <dbReference type="NCBI Taxonomy" id="77044"/>
    <lineage>
        <taxon>Eukaryota</taxon>
        <taxon>Fungi</taxon>
        <taxon>Dikarya</taxon>
        <taxon>Ascomycota</taxon>
        <taxon>Pezizomycotina</taxon>
        <taxon>Sordariomycetes</taxon>
        <taxon>Xylariomycetidae</taxon>
        <taxon>Xylariales</taxon>
        <taxon>Xylariaceae</taxon>
        <taxon>Rosellinia</taxon>
    </lineage>
</organism>
<proteinExistence type="predicted"/>
<gene>
    <name evidence="2" type="ORF">SAMD00023353_0800700</name>
</gene>
<dbReference type="OrthoDB" id="5192057at2759"/>
<feature type="domain" description="CCHC-type" evidence="1">
    <location>
        <begin position="300"/>
        <end position="316"/>
    </location>
</feature>
<dbReference type="STRING" id="77044.A0A1W2TAW2"/>
<dbReference type="AlphaFoldDB" id="A0A1W2TAW2"/>
<feature type="domain" description="CCHC-type" evidence="1">
    <location>
        <begin position="381"/>
        <end position="397"/>
    </location>
</feature>
<evidence type="ECO:0000313" key="3">
    <source>
        <dbReference type="Proteomes" id="UP000054516"/>
    </source>
</evidence>
<sequence length="466" mass="53437">MGSHYPLNGIDLDFRRYAHRSLGGRDVIINRVMEDLMHPRRVLPKTYLKTVRYPHNVGPIKSEDRELGLDMQIMWRLLTMEWPHDMEITLQQKIIELVQLHYLECDPLLHQVINSFSWRDRNAKTAPRWKRDMVARLACFEEPRRVQHRFSVFSRSSQLPYNRGPENGILSLGDCFAAAPWKDGGPVWPAPLRREGKRSGYLTMPSPNTVRHVLPKRARSLPAEGRWGIVTSSPMYDPRWEGYVPYVVFYPLRSLPELDKLSRRRSLSRSHIRAMFMDKPEWLVENAVLSADPRARPKNPCTNCAQYTHKTEACPSKCGYCDSPKHKARNCTLKPSNRCKCRPFPQFHRASQCQAKCSRRCGSPYPPGAFRHLNAMGCARRCCMCGAEGHSGAKCSLKRCPCGEQHLTQDCRWKVECAAPGCRYYLCRVHCRECARKKGKGPENSFVGRTCQACLKNGVPVSARAP</sequence>
<feature type="domain" description="CCHC-type" evidence="1">
    <location>
        <begin position="317"/>
        <end position="333"/>
    </location>
</feature>
<reference evidence="2" key="1">
    <citation type="submission" date="2016-03" db="EMBL/GenBank/DDBJ databases">
        <title>Draft genome sequence of Rosellinia necatrix.</title>
        <authorList>
            <person name="Kanematsu S."/>
        </authorList>
    </citation>
    <scope>NUCLEOTIDE SEQUENCE [LARGE SCALE GENOMIC DNA]</scope>
    <source>
        <strain evidence="2">W97</strain>
    </source>
</reference>
<dbReference type="Proteomes" id="UP000054516">
    <property type="component" value="Unassembled WGS sequence"/>
</dbReference>
<dbReference type="GO" id="GO:0008270">
    <property type="term" value="F:zinc ion binding"/>
    <property type="evidence" value="ECO:0007669"/>
    <property type="project" value="InterPro"/>
</dbReference>
<dbReference type="SMART" id="SM00343">
    <property type="entry name" value="ZnF_C2HC"/>
    <property type="match status" value="3"/>
</dbReference>
<evidence type="ECO:0000259" key="1">
    <source>
        <dbReference type="SMART" id="SM00343"/>
    </source>
</evidence>
<accession>A0A1W2TAW2</accession>
<dbReference type="GO" id="GO:0003676">
    <property type="term" value="F:nucleic acid binding"/>
    <property type="evidence" value="ECO:0007669"/>
    <property type="project" value="InterPro"/>
</dbReference>
<name>A0A1W2TAW2_ROSNE</name>
<keyword evidence="3" id="KW-1185">Reference proteome</keyword>
<protein>
    <submittedName>
        <fullName evidence="2">Putative major facilitator superfamily transporter</fullName>
    </submittedName>
</protein>